<sequence>MKMKQYKEKIMKGVFLAAACTSILAVILICVFLFLNGLPAIGKIGPAEFLAGERWMPKNGLFGIFPMILGSLYITAGAIIVGVPIGIFTAVFMAKFCNKKLYKILKPAVELLAGIPSVVYGFFGMVVMVPMIRNIFGGNGNSILTASLLLGIMILPTIIGVSESAIRAVPDHYYEGALALGASHERSVFFTVLPAAKSGILAGVVLGIGRAIGETMAVVMVAGNQARMPMELYKGVRTLTANIVLEMGYATDLHREALIATAVVLFVFILLINLSFSALKHKEEF</sequence>
<dbReference type="Gene3D" id="1.10.3720.10">
    <property type="entry name" value="MetI-like"/>
    <property type="match status" value="1"/>
</dbReference>
<keyword evidence="13" id="KW-1185">Reference proteome</keyword>
<gene>
    <name evidence="12" type="ORF">AR1Y2_2597</name>
</gene>
<dbReference type="GO" id="GO:0005315">
    <property type="term" value="F:phosphate transmembrane transporter activity"/>
    <property type="evidence" value="ECO:0007669"/>
    <property type="project" value="InterPro"/>
</dbReference>
<dbReference type="PANTHER" id="PTHR30425">
    <property type="entry name" value="PHOSPHATE TRANSPORT SYSTEM PERMEASE PROTEIN PST"/>
    <property type="match status" value="1"/>
</dbReference>
<dbReference type="Pfam" id="PF00528">
    <property type="entry name" value="BPD_transp_1"/>
    <property type="match status" value="1"/>
</dbReference>
<evidence type="ECO:0000313" key="12">
    <source>
        <dbReference type="EMBL" id="QCP36051.1"/>
    </source>
</evidence>
<feature type="transmembrane region" description="Helical" evidence="9">
    <location>
        <begin position="187"/>
        <end position="212"/>
    </location>
</feature>
<dbReference type="SUPFAM" id="SSF161098">
    <property type="entry name" value="MetI-like"/>
    <property type="match status" value="1"/>
</dbReference>
<reference evidence="12 13" key="1">
    <citation type="submission" date="2019-05" db="EMBL/GenBank/DDBJ databases">
        <title>Complete genome sequencing of Anaerostipes rhamnosivorans.</title>
        <authorList>
            <person name="Bui T.P.N."/>
            <person name="de Vos W.M."/>
        </authorList>
    </citation>
    <scope>NUCLEOTIDE SEQUENCE [LARGE SCALE GENOMIC DNA]</scope>
    <source>
        <strain evidence="12 13">1y2</strain>
    </source>
</reference>
<feature type="transmembrane region" description="Helical" evidence="9">
    <location>
        <begin position="64"/>
        <end position="91"/>
    </location>
</feature>
<evidence type="ECO:0000259" key="11">
    <source>
        <dbReference type="PROSITE" id="PS50928"/>
    </source>
</evidence>
<dbReference type="InterPro" id="IPR035906">
    <property type="entry name" value="MetI-like_sf"/>
</dbReference>
<evidence type="ECO:0000256" key="6">
    <source>
        <dbReference type="ARBA" id="ARBA00022692"/>
    </source>
</evidence>
<dbReference type="InterPro" id="IPR051124">
    <property type="entry name" value="Phosphate_Transport_Permease"/>
</dbReference>
<organism evidence="12 13">
    <name type="scientific">Anaerostipes rhamnosivorans</name>
    <dbReference type="NCBI Taxonomy" id="1229621"/>
    <lineage>
        <taxon>Bacteria</taxon>
        <taxon>Bacillati</taxon>
        <taxon>Bacillota</taxon>
        <taxon>Clostridia</taxon>
        <taxon>Lachnospirales</taxon>
        <taxon>Lachnospiraceae</taxon>
        <taxon>Anaerostipes</taxon>
    </lineage>
</organism>
<dbReference type="GO" id="GO:0005886">
    <property type="term" value="C:plasma membrane"/>
    <property type="evidence" value="ECO:0007669"/>
    <property type="project" value="UniProtKB-SubCell"/>
</dbReference>
<evidence type="ECO:0000256" key="1">
    <source>
        <dbReference type="ARBA" id="ARBA00004651"/>
    </source>
</evidence>
<keyword evidence="4 10" id="KW-1003">Cell membrane</keyword>
<evidence type="ECO:0000256" key="3">
    <source>
        <dbReference type="ARBA" id="ARBA00022448"/>
    </source>
</evidence>
<name>A0A4P8IGH0_9FIRM</name>
<keyword evidence="6 9" id="KW-0812">Transmembrane</keyword>
<evidence type="ECO:0000256" key="2">
    <source>
        <dbReference type="ARBA" id="ARBA00007069"/>
    </source>
</evidence>
<dbReference type="CDD" id="cd06261">
    <property type="entry name" value="TM_PBP2"/>
    <property type="match status" value="1"/>
</dbReference>
<dbReference type="EMBL" id="CP040058">
    <property type="protein sequence ID" value="QCP36051.1"/>
    <property type="molecule type" value="Genomic_DNA"/>
</dbReference>
<dbReference type="PROSITE" id="PS50928">
    <property type="entry name" value="ABC_TM1"/>
    <property type="match status" value="1"/>
</dbReference>
<feature type="domain" description="ABC transmembrane type-1" evidence="11">
    <location>
        <begin position="68"/>
        <end position="276"/>
    </location>
</feature>
<dbReference type="GO" id="GO:0006817">
    <property type="term" value="P:phosphate ion transport"/>
    <property type="evidence" value="ECO:0007669"/>
    <property type="project" value="UniProtKB-KW"/>
</dbReference>
<comment type="function">
    <text evidence="10">Part of the binding-protein-dependent transport system for phosphate; probably responsible for the translocation of the substrate across the membrane.</text>
</comment>
<proteinExistence type="inferred from homology"/>
<feature type="transmembrane region" description="Helical" evidence="9">
    <location>
        <begin position="144"/>
        <end position="166"/>
    </location>
</feature>
<evidence type="ECO:0000256" key="4">
    <source>
        <dbReference type="ARBA" id="ARBA00022475"/>
    </source>
</evidence>
<dbReference type="AlphaFoldDB" id="A0A4P8IGH0"/>
<evidence type="ECO:0000256" key="10">
    <source>
        <dbReference type="RuleBase" id="RU363054"/>
    </source>
</evidence>
<keyword evidence="8 9" id="KW-0472">Membrane</keyword>
<evidence type="ECO:0000256" key="8">
    <source>
        <dbReference type="ARBA" id="ARBA00023136"/>
    </source>
</evidence>
<dbReference type="NCBIfam" id="TIGR02138">
    <property type="entry name" value="phosphate_pstC"/>
    <property type="match status" value="1"/>
</dbReference>
<evidence type="ECO:0000256" key="5">
    <source>
        <dbReference type="ARBA" id="ARBA00022592"/>
    </source>
</evidence>
<dbReference type="PANTHER" id="PTHR30425:SF1">
    <property type="entry name" value="PHOSPHATE TRANSPORT SYSTEM PERMEASE PROTEIN PSTC"/>
    <property type="match status" value="1"/>
</dbReference>
<dbReference type="Proteomes" id="UP000298653">
    <property type="component" value="Chromosome"/>
</dbReference>
<keyword evidence="3 9" id="KW-0813">Transport</keyword>
<comment type="similarity">
    <text evidence="2 10">Belongs to the binding-protein-dependent transport system permease family. CysTW subfamily.</text>
</comment>
<evidence type="ECO:0000256" key="9">
    <source>
        <dbReference type="RuleBase" id="RU363032"/>
    </source>
</evidence>
<accession>A0A4P8IGH0</accession>
<feature type="transmembrane region" description="Helical" evidence="9">
    <location>
        <begin position="111"/>
        <end position="132"/>
    </location>
</feature>
<dbReference type="InterPro" id="IPR011864">
    <property type="entry name" value="Phosphate_PstC"/>
</dbReference>
<dbReference type="InterPro" id="IPR000515">
    <property type="entry name" value="MetI-like"/>
</dbReference>
<comment type="caution">
    <text evidence="10">Lacks conserved residue(s) required for the propagation of feature annotation.</text>
</comment>
<feature type="transmembrane region" description="Helical" evidence="9">
    <location>
        <begin position="257"/>
        <end position="279"/>
    </location>
</feature>
<keyword evidence="7 9" id="KW-1133">Transmembrane helix</keyword>
<protein>
    <recommendedName>
        <fullName evidence="10">Phosphate transport system permease protein</fullName>
    </recommendedName>
</protein>
<evidence type="ECO:0000256" key="7">
    <source>
        <dbReference type="ARBA" id="ARBA00022989"/>
    </source>
</evidence>
<dbReference type="KEGG" id="arf:AR1Y2_2597"/>
<evidence type="ECO:0000313" key="13">
    <source>
        <dbReference type="Proteomes" id="UP000298653"/>
    </source>
</evidence>
<keyword evidence="5 10" id="KW-0592">Phosphate transport</keyword>
<comment type="subcellular location">
    <subcellularLocation>
        <location evidence="1 9">Cell membrane</location>
        <topology evidence="1 9">Multi-pass membrane protein</topology>
    </subcellularLocation>
</comment>